<evidence type="ECO:0000256" key="3">
    <source>
        <dbReference type="ARBA" id="ARBA00022679"/>
    </source>
</evidence>
<keyword evidence="7 8" id="KW-0173">Coenzyme A biosynthesis</keyword>
<evidence type="ECO:0000256" key="4">
    <source>
        <dbReference type="ARBA" id="ARBA00022741"/>
    </source>
</evidence>
<proteinExistence type="inferred from homology"/>
<comment type="pathway">
    <text evidence="8">Cofactor biosynthesis; coenzyme A biosynthesis; CoA from (R)-pantothenate: step 5/5.</text>
</comment>
<protein>
    <recommendedName>
        <fullName evidence="8 9">Dephospho-CoA kinase</fullName>
        <ecNumber evidence="8 9">2.7.1.24</ecNumber>
    </recommendedName>
    <alternativeName>
        <fullName evidence="8">Dephosphocoenzyme A kinase</fullName>
    </alternativeName>
</protein>
<keyword evidence="4 8" id="KW-0547">Nucleotide-binding</keyword>
<dbReference type="GO" id="GO:0005737">
    <property type="term" value="C:cytoplasm"/>
    <property type="evidence" value="ECO:0007669"/>
    <property type="project" value="UniProtKB-SubCell"/>
</dbReference>
<keyword evidence="3 8" id="KW-0808">Transferase</keyword>
<dbReference type="UniPathway" id="UPA00241">
    <property type="reaction ID" value="UER00356"/>
</dbReference>
<dbReference type="GO" id="GO:0004140">
    <property type="term" value="F:dephospho-CoA kinase activity"/>
    <property type="evidence" value="ECO:0007669"/>
    <property type="project" value="UniProtKB-UniRule"/>
</dbReference>
<evidence type="ECO:0000256" key="9">
    <source>
        <dbReference type="NCBIfam" id="TIGR00152"/>
    </source>
</evidence>
<evidence type="ECO:0000256" key="8">
    <source>
        <dbReference type="HAMAP-Rule" id="MF_00376"/>
    </source>
</evidence>
<dbReference type="CDD" id="cd02022">
    <property type="entry name" value="DPCK"/>
    <property type="match status" value="1"/>
</dbReference>
<dbReference type="EC" id="2.7.1.24" evidence="8 9"/>
<dbReference type="HAMAP" id="MF_00376">
    <property type="entry name" value="Dephospho_CoA_kinase"/>
    <property type="match status" value="1"/>
</dbReference>
<dbReference type="Gene3D" id="3.40.50.300">
    <property type="entry name" value="P-loop containing nucleotide triphosphate hydrolases"/>
    <property type="match status" value="1"/>
</dbReference>
<name>A0A3D9V3C7_THECX</name>
<dbReference type="AlphaFoldDB" id="A0A3D9V3C7"/>
<keyword evidence="5 8" id="KW-0418">Kinase</keyword>
<accession>A0A3D9V3C7</accession>
<comment type="function">
    <text evidence="8">Catalyzes the phosphorylation of the 3'-hydroxyl group of dephosphocoenzyme A to form coenzyme A.</text>
</comment>
<comment type="catalytic activity">
    <reaction evidence="8">
        <text>3'-dephospho-CoA + ATP = ADP + CoA + H(+)</text>
        <dbReference type="Rhea" id="RHEA:18245"/>
        <dbReference type="ChEBI" id="CHEBI:15378"/>
        <dbReference type="ChEBI" id="CHEBI:30616"/>
        <dbReference type="ChEBI" id="CHEBI:57287"/>
        <dbReference type="ChEBI" id="CHEBI:57328"/>
        <dbReference type="ChEBI" id="CHEBI:456216"/>
        <dbReference type="EC" id="2.7.1.24"/>
    </reaction>
</comment>
<dbReference type="Pfam" id="PF01121">
    <property type="entry name" value="CoaE"/>
    <property type="match status" value="1"/>
</dbReference>
<dbReference type="OrthoDB" id="9812943at2"/>
<keyword evidence="6 8" id="KW-0067">ATP-binding</keyword>
<dbReference type="GO" id="GO:0015937">
    <property type="term" value="P:coenzyme A biosynthetic process"/>
    <property type="evidence" value="ECO:0007669"/>
    <property type="project" value="UniProtKB-UniRule"/>
</dbReference>
<organism evidence="10 11">
    <name type="scientific">Thermasporomyces composti</name>
    <dbReference type="NCBI Taxonomy" id="696763"/>
    <lineage>
        <taxon>Bacteria</taxon>
        <taxon>Bacillati</taxon>
        <taxon>Actinomycetota</taxon>
        <taxon>Actinomycetes</taxon>
        <taxon>Propionibacteriales</taxon>
        <taxon>Nocardioidaceae</taxon>
        <taxon>Thermasporomyces</taxon>
    </lineage>
</organism>
<evidence type="ECO:0000256" key="1">
    <source>
        <dbReference type="ARBA" id="ARBA00009018"/>
    </source>
</evidence>
<dbReference type="InterPro" id="IPR001977">
    <property type="entry name" value="Depp_CoAkinase"/>
</dbReference>
<comment type="similarity">
    <text evidence="1 8">Belongs to the CoaE family.</text>
</comment>
<evidence type="ECO:0000313" key="10">
    <source>
        <dbReference type="EMBL" id="REF34720.1"/>
    </source>
</evidence>
<dbReference type="Proteomes" id="UP000256485">
    <property type="component" value="Unassembled WGS sequence"/>
</dbReference>
<dbReference type="NCBIfam" id="NF002879">
    <property type="entry name" value="PRK03333.1"/>
    <property type="match status" value="1"/>
</dbReference>
<dbReference type="SUPFAM" id="SSF52540">
    <property type="entry name" value="P-loop containing nucleoside triphosphate hydrolases"/>
    <property type="match status" value="1"/>
</dbReference>
<sequence>MLRVGLTGGIGSGKSEVARRLAAHGAVVIDADLLAREVVAPGTEGLAEVVKEFGEDVLTSDGALDRAALARIVFADPDSRRRLEAIVHPRVRARAAALEAAAVAADSSAVVVHDIPLLVETGQAERFDVVIVVDVPEEIQVDRLVRMRGMTRDEARSRIAAQASRQERLRAATIVIDNSGDLADLDGKVHRVWEELRRRAT</sequence>
<dbReference type="GO" id="GO:0005524">
    <property type="term" value="F:ATP binding"/>
    <property type="evidence" value="ECO:0007669"/>
    <property type="project" value="UniProtKB-UniRule"/>
</dbReference>
<evidence type="ECO:0000256" key="7">
    <source>
        <dbReference type="ARBA" id="ARBA00022993"/>
    </source>
</evidence>
<evidence type="ECO:0000256" key="6">
    <source>
        <dbReference type="ARBA" id="ARBA00022840"/>
    </source>
</evidence>
<reference evidence="10 11" key="1">
    <citation type="submission" date="2018-08" db="EMBL/GenBank/DDBJ databases">
        <title>Sequencing the genomes of 1000 actinobacteria strains.</title>
        <authorList>
            <person name="Klenk H.-P."/>
        </authorList>
    </citation>
    <scope>NUCLEOTIDE SEQUENCE [LARGE SCALE GENOMIC DNA]</scope>
    <source>
        <strain evidence="10 11">DSM 22891</strain>
    </source>
</reference>
<gene>
    <name evidence="8" type="primary">coaE</name>
    <name evidence="10" type="ORF">DFJ64_0084</name>
</gene>
<dbReference type="PROSITE" id="PS51219">
    <property type="entry name" value="DPCK"/>
    <property type="match status" value="1"/>
</dbReference>
<evidence type="ECO:0000256" key="5">
    <source>
        <dbReference type="ARBA" id="ARBA00022777"/>
    </source>
</evidence>
<evidence type="ECO:0000256" key="2">
    <source>
        <dbReference type="ARBA" id="ARBA00022490"/>
    </source>
</evidence>
<dbReference type="NCBIfam" id="TIGR00152">
    <property type="entry name" value="dephospho-CoA kinase"/>
    <property type="match status" value="1"/>
</dbReference>
<comment type="subcellular location">
    <subcellularLocation>
        <location evidence="8">Cytoplasm</location>
    </subcellularLocation>
</comment>
<dbReference type="EMBL" id="QTUC01000001">
    <property type="protein sequence ID" value="REF34720.1"/>
    <property type="molecule type" value="Genomic_DNA"/>
</dbReference>
<dbReference type="RefSeq" id="WP_115848632.1">
    <property type="nucleotide sequence ID" value="NZ_QTUC01000001.1"/>
</dbReference>
<dbReference type="PANTHER" id="PTHR10695:SF46">
    <property type="entry name" value="BIFUNCTIONAL COENZYME A SYNTHASE-RELATED"/>
    <property type="match status" value="1"/>
</dbReference>
<dbReference type="PANTHER" id="PTHR10695">
    <property type="entry name" value="DEPHOSPHO-COA KINASE-RELATED"/>
    <property type="match status" value="1"/>
</dbReference>
<dbReference type="FunFam" id="3.40.50.300:FF:000991">
    <property type="entry name" value="Dephospho-CoA kinase"/>
    <property type="match status" value="1"/>
</dbReference>
<comment type="caution">
    <text evidence="10">The sequence shown here is derived from an EMBL/GenBank/DDBJ whole genome shotgun (WGS) entry which is preliminary data.</text>
</comment>
<dbReference type="InterPro" id="IPR027417">
    <property type="entry name" value="P-loop_NTPase"/>
</dbReference>
<keyword evidence="2 8" id="KW-0963">Cytoplasm</keyword>
<evidence type="ECO:0000313" key="11">
    <source>
        <dbReference type="Proteomes" id="UP000256485"/>
    </source>
</evidence>
<feature type="binding site" evidence="8">
    <location>
        <begin position="11"/>
        <end position="16"/>
    </location>
    <ligand>
        <name>ATP</name>
        <dbReference type="ChEBI" id="CHEBI:30616"/>
    </ligand>
</feature>
<keyword evidence="11" id="KW-1185">Reference proteome</keyword>